<proteinExistence type="inferred from homology"/>
<feature type="domain" description="Protein kinase" evidence="5">
    <location>
        <begin position="81"/>
        <end position="362"/>
    </location>
</feature>
<keyword evidence="4" id="KW-0418">Kinase</keyword>
<evidence type="ECO:0000259" key="5">
    <source>
        <dbReference type="PROSITE" id="PS50011"/>
    </source>
</evidence>
<keyword evidence="4" id="KW-0808">Transferase</keyword>
<dbReference type="InterPro" id="IPR051681">
    <property type="entry name" value="Ser/Thr_Kinases-Pseudokinases"/>
</dbReference>
<accession>A0A812R4M8</accession>
<dbReference type="PROSITE" id="PS00107">
    <property type="entry name" value="PROTEIN_KINASE_ATP"/>
    <property type="match status" value="1"/>
</dbReference>
<dbReference type="InterPro" id="IPR008271">
    <property type="entry name" value="Ser/Thr_kinase_AS"/>
</dbReference>
<evidence type="ECO:0000313" key="6">
    <source>
        <dbReference type="EMBL" id="CAE7421036.1"/>
    </source>
</evidence>
<evidence type="ECO:0000256" key="1">
    <source>
        <dbReference type="ARBA" id="ARBA00022741"/>
    </source>
</evidence>
<gene>
    <name evidence="6" type="primary">CTR1</name>
    <name evidence="6" type="ORF">SNAT2548_LOCUS22905</name>
</gene>
<dbReference type="SMART" id="SM00220">
    <property type="entry name" value="S_TKc"/>
    <property type="match status" value="1"/>
</dbReference>
<keyword evidence="4" id="KW-0723">Serine/threonine-protein kinase</keyword>
<keyword evidence="1 3" id="KW-0547">Nucleotide-binding</keyword>
<dbReference type="GO" id="GO:0004674">
    <property type="term" value="F:protein serine/threonine kinase activity"/>
    <property type="evidence" value="ECO:0007669"/>
    <property type="project" value="UniProtKB-KW"/>
</dbReference>
<keyword evidence="7" id="KW-1185">Reference proteome</keyword>
<reference evidence="6" key="1">
    <citation type="submission" date="2021-02" db="EMBL/GenBank/DDBJ databases">
        <authorList>
            <person name="Dougan E. K."/>
            <person name="Rhodes N."/>
            <person name="Thang M."/>
            <person name="Chan C."/>
        </authorList>
    </citation>
    <scope>NUCLEOTIDE SEQUENCE</scope>
</reference>
<dbReference type="InterPro" id="IPR017441">
    <property type="entry name" value="Protein_kinase_ATP_BS"/>
</dbReference>
<dbReference type="GO" id="GO:0005524">
    <property type="term" value="F:ATP binding"/>
    <property type="evidence" value="ECO:0007669"/>
    <property type="project" value="UniProtKB-UniRule"/>
</dbReference>
<dbReference type="InterPro" id="IPR011009">
    <property type="entry name" value="Kinase-like_dom_sf"/>
</dbReference>
<sequence length="408" mass="45131">MLEWVNSWQGLHELLITNSLYPKDSEWISEEFLDTTRRESTMTTATGALFGDVEISHSGLKTLVDLGRKEHWLIDVDHVELHATTILGAGGFGIVCEGTLCGATVAIKFPRKSTKNSTSQTPNTRDHVLIMNYLTELRLLRYVRHPNIVAFFGATVDVDNLEMILIFEKMEGSTLSKFIDESPAEVKRLHVLVDVAKALVYLHGLLPAVVHGDLKGENIFVDTTRERIVAKLGDFGLARRATSFARGMGGTVRWSAPEVLQGQLPPSTAADAYSFGQLAYFVVSGLIPLIELKRHEIASALAKGYVPNEKWPTNYFSNRIREISEACRKPDPSARLSMKEAWHQLGQVEDPAKPKGKIRSWLGGKNTRGEEMVHPFGIVPMPDLPPAPAGDDSDCLLNWSNSVGDCTL</sequence>
<dbReference type="PANTHER" id="PTHR44329">
    <property type="entry name" value="SERINE/THREONINE-PROTEIN KINASE TNNI3K-RELATED"/>
    <property type="match status" value="1"/>
</dbReference>
<dbReference type="InterPro" id="IPR000719">
    <property type="entry name" value="Prot_kinase_dom"/>
</dbReference>
<feature type="binding site" evidence="3">
    <location>
        <position position="112"/>
    </location>
    <ligand>
        <name>ATP</name>
        <dbReference type="ChEBI" id="CHEBI:30616"/>
    </ligand>
</feature>
<protein>
    <submittedName>
        <fullName evidence="6">CTR1 protein</fullName>
    </submittedName>
</protein>
<keyword evidence="2 3" id="KW-0067">ATP-binding</keyword>
<dbReference type="Gene3D" id="1.10.510.10">
    <property type="entry name" value="Transferase(Phosphotransferase) domain 1"/>
    <property type="match status" value="1"/>
</dbReference>
<evidence type="ECO:0000256" key="4">
    <source>
        <dbReference type="RuleBase" id="RU000304"/>
    </source>
</evidence>
<dbReference type="Proteomes" id="UP000604046">
    <property type="component" value="Unassembled WGS sequence"/>
</dbReference>
<comment type="caution">
    <text evidence="6">The sequence shown here is derived from an EMBL/GenBank/DDBJ whole genome shotgun (WGS) entry which is preliminary data.</text>
</comment>
<evidence type="ECO:0000256" key="2">
    <source>
        <dbReference type="ARBA" id="ARBA00022840"/>
    </source>
</evidence>
<dbReference type="EMBL" id="CAJNDS010002301">
    <property type="protein sequence ID" value="CAE7421036.1"/>
    <property type="molecule type" value="Genomic_DNA"/>
</dbReference>
<comment type="similarity">
    <text evidence="4">Belongs to the protein kinase superfamily.</text>
</comment>
<organism evidence="6 7">
    <name type="scientific">Symbiodinium natans</name>
    <dbReference type="NCBI Taxonomy" id="878477"/>
    <lineage>
        <taxon>Eukaryota</taxon>
        <taxon>Sar</taxon>
        <taxon>Alveolata</taxon>
        <taxon>Dinophyceae</taxon>
        <taxon>Suessiales</taxon>
        <taxon>Symbiodiniaceae</taxon>
        <taxon>Symbiodinium</taxon>
    </lineage>
</organism>
<dbReference type="PROSITE" id="PS00108">
    <property type="entry name" value="PROTEIN_KINASE_ST"/>
    <property type="match status" value="1"/>
</dbReference>
<name>A0A812R4M8_9DINO</name>
<evidence type="ECO:0000313" key="7">
    <source>
        <dbReference type="Proteomes" id="UP000604046"/>
    </source>
</evidence>
<dbReference type="SUPFAM" id="SSF56112">
    <property type="entry name" value="Protein kinase-like (PK-like)"/>
    <property type="match status" value="1"/>
</dbReference>
<dbReference type="AlphaFoldDB" id="A0A812R4M8"/>
<dbReference type="OrthoDB" id="426353at2759"/>
<evidence type="ECO:0000256" key="3">
    <source>
        <dbReference type="PROSITE-ProRule" id="PRU10141"/>
    </source>
</evidence>
<dbReference type="PROSITE" id="PS50011">
    <property type="entry name" value="PROTEIN_KINASE_DOM"/>
    <property type="match status" value="1"/>
</dbReference>
<dbReference type="Pfam" id="PF00069">
    <property type="entry name" value="Pkinase"/>
    <property type="match status" value="1"/>
</dbReference>